<dbReference type="EMBL" id="QMFB01000016">
    <property type="protein sequence ID" value="RAV18602.1"/>
    <property type="molecule type" value="Genomic_DNA"/>
</dbReference>
<dbReference type="OrthoDB" id="2080934at2"/>
<dbReference type="GO" id="GO:0016740">
    <property type="term" value="F:transferase activity"/>
    <property type="evidence" value="ECO:0007669"/>
    <property type="project" value="UniProtKB-ARBA"/>
</dbReference>
<dbReference type="AlphaFoldDB" id="A0A329MFZ5"/>
<reference evidence="2 3" key="1">
    <citation type="journal article" date="2009" name="Int. J. Syst. Evol. Microbiol.">
        <title>Paenibacillus contaminans sp. nov., isolated from a contaminated laboratory plate.</title>
        <authorList>
            <person name="Chou J.H."/>
            <person name="Lee J.H."/>
            <person name="Lin M.C."/>
            <person name="Chang P.S."/>
            <person name="Arun A.B."/>
            <person name="Young C.C."/>
            <person name="Chen W.M."/>
        </authorList>
    </citation>
    <scope>NUCLEOTIDE SEQUENCE [LARGE SCALE GENOMIC DNA]</scope>
    <source>
        <strain evidence="2 3">CKOBP-6</strain>
    </source>
</reference>
<comment type="caution">
    <text evidence="2">The sequence shown here is derived from an EMBL/GenBank/DDBJ whole genome shotgun (WGS) entry which is preliminary data.</text>
</comment>
<organism evidence="2 3">
    <name type="scientific">Paenibacillus contaminans</name>
    <dbReference type="NCBI Taxonomy" id="450362"/>
    <lineage>
        <taxon>Bacteria</taxon>
        <taxon>Bacillati</taxon>
        <taxon>Bacillota</taxon>
        <taxon>Bacilli</taxon>
        <taxon>Bacillales</taxon>
        <taxon>Paenibacillaceae</taxon>
        <taxon>Paenibacillus</taxon>
    </lineage>
</organism>
<dbReference type="InterPro" id="IPR004143">
    <property type="entry name" value="BPL_LPL_catalytic"/>
</dbReference>
<sequence>MQQNPWPQGFHILDSTEVQPAFDIMFPFAWDELACRRVGAGAKPIVHLWRHPGAMVVGLRDRRLPNAEDAMTRLRLAGLETVVRNSGGAAVPLDLGVVNLSIILPNPDNNIHFREDFKIMVELIRESLAPWTEMGAVADGEISGAYCPGDYDLSIGGRKFCGIAQRRQTKAYVVQAFIVVEASGEERAALARRFYDEAAGGTNAAGYPLVRPGSMASLQELAGVPSAEAFAGSVRRVLEAKSGVIVDFETAGVTREEVSEMSHKLRQRYDK</sequence>
<dbReference type="CDD" id="cd16443">
    <property type="entry name" value="LplA"/>
    <property type="match status" value="1"/>
</dbReference>
<dbReference type="Gene3D" id="3.30.930.10">
    <property type="entry name" value="Bira Bifunctional Protein, Domain 2"/>
    <property type="match status" value="1"/>
</dbReference>
<dbReference type="Proteomes" id="UP000250369">
    <property type="component" value="Unassembled WGS sequence"/>
</dbReference>
<dbReference type="PROSITE" id="PS51733">
    <property type="entry name" value="BPL_LPL_CATALYTIC"/>
    <property type="match status" value="1"/>
</dbReference>
<keyword evidence="3" id="KW-1185">Reference proteome</keyword>
<dbReference type="PANTHER" id="PTHR43679">
    <property type="entry name" value="OCTANOYLTRANSFERASE LIPM-RELATED"/>
    <property type="match status" value="1"/>
</dbReference>
<accession>A0A329MFZ5</accession>
<dbReference type="GO" id="GO:0009249">
    <property type="term" value="P:protein lipoylation"/>
    <property type="evidence" value="ECO:0007669"/>
    <property type="project" value="UniProtKB-ARBA"/>
</dbReference>
<dbReference type="PANTHER" id="PTHR43679:SF2">
    <property type="entry name" value="OCTANOYL-[GCVH]:PROTEIN N-OCTANOYLTRANSFERASE"/>
    <property type="match status" value="1"/>
</dbReference>
<name>A0A329MFZ5_9BACL</name>
<evidence type="ECO:0000259" key="1">
    <source>
        <dbReference type="PROSITE" id="PS51733"/>
    </source>
</evidence>
<gene>
    <name evidence="2" type="ORF">DQG23_25200</name>
</gene>
<feature type="domain" description="BPL/LPL catalytic" evidence="1">
    <location>
        <begin position="40"/>
        <end position="226"/>
    </location>
</feature>
<evidence type="ECO:0000313" key="3">
    <source>
        <dbReference type="Proteomes" id="UP000250369"/>
    </source>
</evidence>
<dbReference type="Pfam" id="PF21948">
    <property type="entry name" value="LplA-B_cat"/>
    <property type="match status" value="1"/>
</dbReference>
<evidence type="ECO:0000313" key="2">
    <source>
        <dbReference type="EMBL" id="RAV18602.1"/>
    </source>
</evidence>
<dbReference type="GO" id="GO:0016874">
    <property type="term" value="F:ligase activity"/>
    <property type="evidence" value="ECO:0007669"/>
    <property type="project" value="UniProtKB-KW"/>
</dbReference>
<dbReference type="SUPFAM" id="SSF55681">
    <property type="entry name" value="Class II aaRS and biotin synthetases"/>
    <property type="match status" value="1"/>
</dbReference>
<dbReference type="InterPro" id="IPR050664">
    <property type="entry name" value="Octanoyltrans_LipM/LipL"/>
</dbReference>
<dbReference type="InterPro" id="IPR045864">
    <property type="entry name" value="aa-tRNA-synth_II/BPL/LPL"/>
</dbReference>
<keyword evidence="2" id="KW-0436">Ligase</keyword>
<protein>
    <submittedName>
        <fullName evidence="2">Lipoate--protein ligase family protein</fullName>
    </submittedName>
</protein>
<proteinExistence type="predicted"/>
<dbReference type="GO" id="GO:0140096">
    <property type="term" value="F:catalytic activity, acting on a protein"/>
    <property type="evidence" value="ECO:0007669"/>
    <property type="project" value="UniProtKB-ARBA"/>
</dbReference>
<dbReference type="RefSeq" id="WP_113033791.1">
    <property type="nucleotide sequence ID" value="NZ_QMFB01000016.1"/>
</dbReference>